<sequence length="101" mass="11604">MKKEELSPAPVTPVKVDNNLELKALLEKNLALTQKNLELSEELLAKISYVRRYIFWKKVMGVILWIFIILSTVVSLLYLPTWIKDLQGQMQSMITPGLIGF</sequence>
<proteinExistence type="predicted"/>
<name>A0A2M6WNI7_9BACT</name>
<dbReference type="Proteomes" id="UP000228900">
    <property type="component" value="Unassembled WGS sequence"/>
</dbReference>
<dbReference type="AlphaFoldDB" id="A0A2M6WNI7"/>
<comment type="caution">
    <text evidence="2">The sequence shown here is derived from an EMBL/GenBank/DDBJ whole genome shotgun (WGS) entry which is preliminary data.</text>
</comment>
<organism evidence="2 3">
    <name type="scientific">Candidatus Falkowbacteria bacterium CG10_big_fil_rev_8_21_14_0_10_39_9</name>
    <dbReference type="NCBI Taxonomy" id="1974566"/>
    <lineage>
        <taxon>Bacteria</taxon>
        <taxon>Candidatus Falkowiibacteriota</taxon>
    </lineage>
</organism>
<keyword evidence="1" id="KW-0812">Transmembrane</keyword>
<dbReference type="EMBL" id="PFAQ01000059">
    <property type="protein sequence ID" value="PIT94294.1"/>
    <property type="molecule type" value="Genomic_DNA"/>
</dbReference>
<protein>
    <submittedName>
        <fullName evidence="2">Uncharacterized protein</fullName>
    </submittedName>
</protein>
<keyword evidence="1" id="KW-1133">Transmembrane helix</keyword>
<gene>
    <name evidence="2" type="ORF">COT98_04375</name>
</gene>
<evidence type="ECO:0000256" key="1">
    <source>
        <dbReference type="SAM" id="Phobius"/>
    </source>
</evidence>
<keyword evidence="1" id="KW-0472">Membrane</keyword>
<reference evidence="3" key="1">
    <citation type="submission" date="2017-09" db="EMBL/GenBank/DDBJ databases">
        <title>Depth-based differentiation of microbial function through sediment-hosted aquifers and enrichment of novel symbionts in the deep terrestrial subsurface.</title>
        <authorList>
            <person name="Probst A.J."/>
            <person name="Ladd B."/>
            <person name="Jarett J.K."/>
            <person name="Geller-Mcgrath D.E."/>
            <person name="Sieber C.M.K."/>
            <person name="Emerson J.B."/>
            <person name="Anantharaman K."/>
            <person name="Thomas B.C."/>
            <person name="Malmstrom R."/>
            <person name="Stieglmeier M."/>
            <person name="Klingl A."/>
            <person name="Woyke T."/>
            <person name="Ryan C.M."/>
            <person name="Banfield J.F."/>
        </authorList>
    </citation>
    <scope>NUCLEOTIDE SEQUENCE [LARGE SCALE GENOMIC DNA]</scope>
</reference>
<evidence type="ECO:0000313" key="3">
    <source>
        <dbReference type="Proteomes" id="UP000228900"/>
    </source>
</evidence>
<feature type="transmembrane region" description="Helical" evidence="1">
    <location>
        <begin position="59"/>
        <end position="83"/>
    </location>
</feature>
<evidence type="ECO:0000313" key="2">
    <source>
        <dbReference type="EMBL" id="PIT94294.1"/>
    </source>
</evidence>
<accession>A0A2M6WNI7</accession>